<dbReference type="Pfam" id="PF21882">
    <property type="entry name" value="Gp53-like_C"/>
    <property type="match status" value="1"/>
</dbReference>
<feature type="domain" description="Putative tail fiber protein gp53-like C-terminal" evidence="2">
    <location>
        <begin position="140"/>
        <end position="209"/>
    </location>
</feature>
<name>A0ABX4FIF9_9BORD</name>
<sequence>MAINLDERYPGRANGKTLSYPQGSFKNRTSPTAKDGTYLEQDWANDQLAFFQSLIKAAGLTANGTVDIVGASQYFDALESILDAATPDATESIKGLIQIATSAEAQALINNAKVLTPKKLADAFKGSNQSLMPAGYQVYPGGQIKQWQFVDVANGATITYPIPFPNACVGVQITRSGSTGASPGSASSIPTRFSFTLGHDGGSATRAYYIETIGY</sequence>
<organism evidence="3 4">
    <name type="scientific">Bordetella genomosp. 6</name>
    <dbReference type="NCBI Taxonomy" id="463024"/>
    <lineage>
        <taxon>Bacteria</taxon>
        <taxon>Pseudomonadati</taxon>
        <taxon>Pseudomonadota</taxon>
        <taxon>Betaproteobacteria</taxon>
        <taxon>Burkholderiales</taxon>
        <taxon>Alcaligenaceae</taxon>
        <taxon>Bordetella</taxon>
    </lineage>
</organism>
<keyword evidence="4" id="KW-1185">Reference proteome</keyword>
<dbReference type="RefSeq" id="WP_094829833.1">
    <property type="nucleotide sequence ID" value="NZ_NEVV01000002.1"/>
</dbReference>
<accession>A0ABX4FIF9</accession>
<dbReference type="EMBL" id="NEVV01000002">
    <property type="protein sequence ID" value="OZI78745.1"/>
    <property type="molecule type" value="Genomic_DNA"/>
</dbReference>
<comment type="caution">
    <text evidence="3">The sequence shown here is derived from an EMBL/GenBank/DDBJ whole genome shotgun (WGS) entry which is preliminary data.</text>
</comment>
<proteinExistence type="predicted"/>
<gene>
    <name evidence="3" type="ORF">CAL23_13055</name>
</gene>
<dbReference type="InterPro" id="IPR054075">
    <property type="entry name" value="Gp53-like_C"/>
</dbReference>
<protein>
    <recommendedName>
        <fullName evidence="2">Putative tail fiber protein gp53-like C-terminal domain-containing protein</fullName>
    </recommendedName>
</protein>
<dbReference type="Gene3D" id="2.60.40.3940">
    <property type="match status" value="1"/>
</dbReference>
<dbReference type="Proteomes" id="UP000216524">
    <property type="component" value="Unassembled WGS sequence"/>
</dbReference>
<feature type="compositionally biased region" description="Polar residues" evidence="1">
    <location>
        <begin position="16"/>
        <end position="32"/>
    </location>
</feature>
<feature type="region of interest" description="Disordered" evidence="1">
    <location>
        <begin position="1"/>
        <end position="32"/>
    </location>
</feature>
<evidence type="ECO:0000313" key="3">
    <source>
        <dbReference type="EMBL" id="OZI78745.1"/>
    </source>
</evidence>
<feature type="compositionally biased region" description="Basic and acidic residues" evidence="1">
    <location>
        <begin position="1"/>
        <end position="10"/>
    </location>
</feature>
<evidence type="ECO:0000313" key="4">
    <source>
        <dbReference type="Proteomes" id="UP000216524"/>
    </source>
</evidence>
<reference evidence="3 4" key="1">
    <citation type="submission" date="2017-05" db="EMBL/GenBank/DDBJ databases">
        <title>Complete and WGS of Bordetella genogroups.</title>
        <authorList>
            <person name="Spilker T."/>
            <person name="Lipuma J."/>
        </authorList>
    </citation>
    <scope>NUCLEOTIDE SEQUENCE [LARGE SCALE GENOMIC DNA]</scope>
    <source>
        <strain evidence="3 4">AU3139</strain>
    </source>
</reference>
<evidence type="ECO:0000256" key="1">
    <source>
        <dbReference type="SAM" id="MobiDB-lite"/>
    </source>
</evidence>
<evidence type="ECO:0000259" key="2">
    <source>
        <dbReference type="Pfam" id="PF21882"/>
    </source>
</evidence>